<feature type="transmembrane region" description="Helical" evidence="9">
    <location>
        <begin position="20"/>
        <end position="41"/>
    </location>
</feature>
<comment type="subcellular location">
    <subcellularLocation>
        <location evidence="1 9">Cell inner membrane</location>
        <topology evidence="1 9">Multi-pass membrane protein</topology>
    </subcellularLocation>
</comment>
<feature type="domain" description="Tripartite ATP-independent periplasmic transporters DctQ component" evidence="10">
    <location>
        <begin position="68"/>
        <end position="177"/>
    </location>
</feature>
<protein>
    <recommendedName>
        <fullName evidence="9">TRAP transporter small permease protein</fullName>
    </recommendedName>
</protein>
<evidence type="ECO:0000313" key="11">
    <source>
        <dbReference type="EMBL" id="KMW60280.1"/>
    </source>
</evidence>
<dbReference type="InterPro" id="IPR007387">
    <property type="entry name" value="TRAP_DctQ"/>
</dbReference>
<gene>
    <name evidence="11" type="ORF">AIOL_000433</name>
</gene>
<evidence type="ECO:0000256" key="4">
    <source>
        <dbReference type="ARBA" id="ARBA00022519"/>
    </source>
</evidence>
<keyword evidence="12" id="KW-1185">Reference proteome</keyword>
<keyword evidence="4 9" id="KW-0997">Cell inner membrane</keyword>
<feature type="transmembrane region" description="Helical" evidence="9">
    <location>
        <begin position="108"/>
        <end position="131"/>
    </location>
</feature>
<keyword evidence="6 9" id="KW-1133">Transmembrane helix</keyword>
<evidence type="ECO:0000256" key="3">
    <source>
        <dbReference type="ARBA" id="ARBA00022475"/>
    </source>
</evidence>
<accession>A0A0J9EBX2</accession>
<proteinExistence type="inferred from homology"/>
<sequence>MEQSWEEWLQARVTDLGLRALSYALLVLMGLIVLQVLFSAVDLNPVATFQAAWPLLGKAITLNSLLDAQWHLLVIIGLMPAGLVWLMDRHVRVDFFYQRRALRWQARTNLLGNLAFAAPFFVMALQASWNFAARAWASDEGSRNAGLNDLWLIKAVLPIGLALLALAVLIETVRLIRDAR</sequence>
<keyword evidence="5 9" id="KW-0812">Transmembrane</keyword>
<evidence type="ECO:0000313" key="12">
    <source>
        <dbReference type="Proteomes" id="UP000037178"/>
    </source>
</evidence>
<evidence type="ECO:0000256" key="8">
    <source>
        <dbReference type="ARBA" id="ARBA00038436"/>
    </source>
</evidence>
<evidence type="ECO:0000256" key="2">
    <source>
        <dbReference type="ARBA" id="ARBA00022448"/>
    </source>
</evidence>
<keyword evidence="2 9" id="KW-0813">Transport</keyword>
<comment type="subunit">
    <text evidence="9">The complex comprises the extracytoplasmic solute receptor protein and the two transmembrane proteins.</text>
</comment>
<evidence type="ECO:0000256" key="6">
    <source>
        <dbReference type="ARBA" id="ARBA00022989"/>
    </source>
</evidence>
<dbReference type="PATRIC" id="fig|1675527.3.peg.482"/>
<evidence type="ECO:0000256" key="9">
    <source>
        <dbReference type="RuleBase" id="RU369079"/>
    </source>
</evidence>
<dbReference type="Proteomes" id="UP000037178">
    <property type="component" value="Unassembled WGS sequence"/>
</dbReference>
<keyword evidence="3" id="KW-1003">Cell membrane</keyword>
<dbReference type="InterPro" id="IPR055348">
    <property type="entry name" value="DctQ"/>
</dbReference>
<dbReference type="AlphaFoldDB" id="A0A0J9EBX2"/>
<comment type="similarity">
    <text evidence="8 9">Belongs to the TRAP transporter small permease family.</text>
</comment>
<comment type="caution">
    <text evidence="11">The sequence shown here is derived from an EMBL/GenBank/DDBJ whole genome shotgun (WGS) entry which is preliminary data.</text>
</comment>
<evidence type="ECO:0000256" key="7">
    <source>
        <dbReference type="ARBA" id="ARBA00023136"/>
    </source>
</evidence>
<dbReference type="Pfam" id="PF04290">
    <property type="entry name" value="DctQ"/>
    <property type="match status" value="1"/>
</dbReference>
<dbReference type="STRING" id="1675527.AIOL_000433"/>
<name>A0A0J9EBX2_9RHOB</name>
<dbReference type="GO" id="GO:0022857">
    <property type="term" value="F:transmembrane transporter activity"/>
    <property type="evidence" value="ECO:0007669"/>
    <property type="project" value="UniProtKB-UniRule"/>
</dbReference>
<feature type="transmembrane region" description="Helical" evidence="9">
    <location>
        <begin position="68"/>
        <end position="87"/>
    </location>
</feature>
<feature type="transmembrane region" description="Helical" evidence="9">
    <location>
        <begin position="151"/>
        <end position="170"/>
    </location>
</feature>
<evidence type="ECO:0000256" key="1">
    <source>
        <dbReference type="ARBA" id="ARBA00004429"/>
    </source>
</evidence>
<dbReference type="PANTHER" id="PTHR35011:SF4">
    <property type="entry name" value="SLL1102 PROTEIN"/>
    <property type="match status" value="1"/>
</dbReference>
<dbReference type="PANTHER" id="PTHR35011">
    <property type="entry name" value="2,3-DIKETO-L-GULONATE TRAP TRANSPORTER SMALL PERMEASE PROTEIN YIAM"/>
    <property type="match status" value="1"/>
</dbReference>
<dbReference type="GO" id="GO:0005886">
    <property type="term" value="C:plasma membrane"/>
    <property type="evidence" value="ECO:0007669"/>
    <property type="project" value="UniProtKB-SubCell"/>
</dbReference>
<dbReference type="EMBL" id="LFTY01000001">
    <property type="protein sequence ID" value="KMW60280.1"/>
    <property type="molecule type" value="Genomic_DNA"/>
</dbReference>
<comment type="function">
    <text evidence="9">Part of the tripartite ATP-independent periplasmic (TRAP) transport system.</text>
</comment>
<evidence type="ECO:0000256" key="5">
    <source>
        <dbReference type="ARBA" id="ARBA00022692"/>
    </source>
</evidence>
<evidence type="ECO:0000259" key="10">
    <source>
        <dbReference type="Pfam" id="PF04290"/>
    </source>
</evidence>
<reference evidence="11 12" key="1">
    <citation type="submission" date="2015-06" db="EMBL/GenBank/DDBJ databases">
        <title>Draft genome sequence of an Alphaproteobacteria species associated to the Mediterranean sponge Oscarella lobularis.</title>
        <authorList>
            <person name="Jourda C."/>
            <person name="Santini S."/>
            <person name="Claverie J.-M."/>
        </authorList>
    </citation>
    <scope>NUCLEOTIDE SEQUENCE [LARGE SCALE GENOMIC DNA]</scope>
    <source>
        <strain evidence="11">IGS</strain>
    </source>
</reference>
<organism evidence="11 12">
    <name type="scientific">Candidatus Rhodobacter oscarellae</name>
    <dbReference type="NCBI Taxonomy" id="1675527"/>
    <lineage>
        <taxon>Bacteria</taxon>
        <taxon>Pseudomonadati</taxon>
        <taxon>Pseudomonadota</taxon>
        <taxon>Alphaproteobacteria</taxon>
        <taxon>Rhodobacterales</taxon>
        <taxon>Rhodobacter group</taxon>
        <taxon>Rhodobacter</taxon>
    </lineage>
</organism>
<keyword evidence="7 9" id="KW-0472">Membrane</keyword>